<evidence type="ECO:0000313" key="6">
    <source>
        <dbReference type="EMBL" id="SEB92309.1"/>
    </source>
</evidence>
<dbReference type="GO" id="GO:0005975">
    <property type="term" value="P:carbohydrate metabolic process"/>
    <property type="evidence" value="ECO:0007669"/>
    <property type="project" value="InterPro"/>
</dbReference>
<dbReference type="PANTHER" id="PTHR43101">
    <property type="entry name" value="BETA-FRUCTOSIDASE"/>
    <property type="match status" value="1"/>
</dbReference>
<evidence type="ECO:0000256" key="2">
    <source>
        <dbReference type="ARBA" id="ARBA00012758"/>
    </source>
</evidence>
<organism evidence="6 7">
    <name type="scientific">Nocardioides exalbidus</name>
    <dbReference type="NCBI Taxonomy" id="402596"/>
    <lineage>
        <taxon>Bacteria</taxon>
        <taxon>Bacillati</taxon>
        <taxon>Actinomycetota</taxon>
        <taxon>Actinomycetes</taxon>
        <taxon>Propionibacteriales</taxon>
        <taxon>Nocardioidaceae</taxon>
        <taxon>Nocardioides</taxon>
    </lineage>
</organism>
<dbReference type="GO" id="GO:0004564">
    <property type="term" value="F:beta-fructofuranosidase activity"/>
    <property type="evidence" value="ECO:0007669"/>
    <property type="project" value="UniProtKB-EC"/>
</dbReference>
<dbReference type="InterPro" id="IPR013148">
    <property type="entry name" value="Glyco_hydro_32_N"/>
</dbReference>
<evidence type="ECO:0000256" key="3">
    <source>
        <dbReference type="ARBA" id="ARBA00022801"/>
    </source>
</evidence>
<dbReference type="CDD" id="cd18609">
    <property type="entry name" value="GH32-like"/>
    <property type="match status" value="1"/>
</dbReference>
<dbReference type="AlphaFoldDB" id="A0A1H4NAN8"/>
<dbReference type="InterPro" id="IPR051214">
    <property type="entry name" value="GH32_Enzymes"/>
</dbReference>
<dbReference type="PANTHER" id="PTHR43101:SF1">
    <property type="entry name" value="BETA-FRUCTOSIDASE"/>
    <property type="match status" value="1"/>
</dbReference>
<keyword evidence="7" id="KW-1185">Reference proteome</keyword>
<dbReference type="EMBL" id="FNRT01000002">
    <property type="protein sequence ID" value="SEB92309.1"/>
    <property type="molecule type" value="Genomic_DNA"/>
</dbReference>
<dbReference type="Proteomes" id="UP000198742">
    <property type="component" value="Unassembled WGS sequence"/>
</dbReference>
<accession>A0A1H4NAN8</accession>
<dbReference type="InterPro" id="IPR001362">
    <property type="entry name" value="Glyco_hydro_32"/>
</dbReference>
<evidence type="ECO:0000259" key="5">
    <source>
        <dbReference type="Pfam" id="PF00251"/>
    </source>
</evidence>
<dbReference type="EC" id="3.2.1.26" evidence="2"/>
<proteinExistence type="inferred from homology"/>
<evidence type="ECO:0000256" key="4">
    <source>
        <dbReference type="ARBA" id="ARBA00023295"/>
    </source>
</evidence>
<dbReference type="RefSeq" id="WP_090968407.1">
    <property type="nucleotide sequence ID" value="NZ_FNRT01000002.1"/>
</dbReference>
<keyword evidence="4" id="KW-0326">Glycosidase</keyword>
<feature type="domain" description="Glycosyl hydrolase family 32 N-terminal" evidence="5">
    <location>
        <begin position="19"/>
        <end position="223"/>
    </location>
</feature>
<protein>
    <recommendedName>
        <fullName evidence="2">beta-fructofuranosidase</fullName>
        <ecNumber evidence="2">3.2.1.26</ecNumber>
    </recommendedName>
</protein>
<dbReference type="Pfam" id="PF00251">
    <property type="entry name" value="Glyco_hydro_32N"/>
    <property type="match status" value="1"/>
</dbReference>
<evidence type="ECO:0000313" key="7">
    <source>
        <dbReference type="Proteomes" id="UP000198742"/>
    </source>
</evidence>
<gene>
    <name evidence="6" type="ORF">SAMN04489844_1332</name>
</gene>
<dbReference type="OrthoDB" id="9776657at2"/>
<reference evidence="7" key="1">
    <citation type="submission" date="2016-10" db="EMBL/GenBank/DDBJ databases">
        <authorList>
            <person name="Varghese N."/>
            <person name="Submissions S."/>
        </authorList>
    </citation>
    <scope>NUCLEOTIDE SEQUENCE [LARGE SCALE GENOMIC DNA]</scope>
    <source>
        <strain evidence="7">DSM 22017</strain>
    </source>
</reference>
<dbReference type="SUPFAM" id="SSF75005">
    <property type="entry name" value="Arabinanase/levansucrase/invertase"/>
    <property type="match status" value="1"/>
</dbReference>
<dbReference type="SMART" id="SM00640">
    <property type="entry name" value="Glyco_32"/>
    <property type="match status" value="1"/>
</dbReference>
<name>A0A1H4NAN8_9ACTN</name>
<dbReference type="InterPro" id="IPR023296">
    <property type="entry name" value="Glyco_hydro_beta-prop_sf"/>
</dbReference>
<keyword evidence="3" id="KW-0378">Hydrolase</keyword>
<sequence>MLRLPRHWAWDSWVADDGDLYHLFFLKAERNDDMASRHTRAVVGHAASPDLTTWTELPDALGPGEDGAFDDLATWTGSVVQCDAGRWRMFYTGVSRDGGLTDQRIGQAVSDDLVSWTRLSGAPVVPVRPDLYQTDPVDPTASETWRDPFVLRDEDGWHLLVTARAVGAGRHDDGVLAHAWSRDLLQWEVREPLSRPGAGFGQLEVAQVRELDGRWVLVFTCHPAEQTDVRRARWGEFCTWSVPGESMLGPWDVAAARPFTAVPDLFAAPLVQRRDGSWCLIGFRNREEEGVDGMEISDPVPVVLDEDGFLVARGD</sequence>
<comment type="similarity">
    <text evidence="1">Belongs to the glycosyl hydrolase 32 family.</text>
</comment>
<evidence type="ECO:0000256" key="1">
    <source>
        <dbReference type="ARBA" id="ARBA00009902"/>
    </source>
</evidence>
<dbReference type="Gene3D" id="2.115.10.20">
    <property type="entry name" value="Glycosyl hydrolase domain, family 43"/>
    <property type="match status" value="1"/>
</dbReference>
<dbReference type="STRING" id="402596.SAMN04489844_1332"/>